<accession>B7KHX1</accession>
<gene>
    <name evidence="1" type="ordered locus">PCC7424_3687</name>
</gene>
<proteinExistence type="predicted"/>
<dbReference type="RefSeq" id="WP_015955661.1">
    <property type="nucleotide sequence ID" value="NC_011729.1"/>
</dbReference>
<dbReference type="KEGG" id="cyc:PCC7424_3687"/>
<evidence type="ECO:0000313" key="1">
    <source>
        <dbReference type="EMBL" id="ACK72068.1"/>
    </source>
</evidence>
<dbReference type="Proteomes" id="UP000002384">
    <property type="component" value="Chromosome"/>
</dbReference>
<dbReference type="EMBL" id="CP001291">
    <property type="protein sequence ID" value="ACK72068.1"/>
    <property type="molecule type" value="Genomic_DNA"/>
</dbReference>
<name>B7KHX1_GLOC7</name>
<sequence>MSQTIYIKTETREEFEEAESQGSVYGYYNGRTNMCAYVELGIKGIYQPKPKDDPKTTYKIFYHCNIYLAKTMEILEAGGQAKIPATGRPAPPILDKTVRII</sequence>
<dbReference type="HOGENOM" id="CLU_2286843_0_0_3"/>
<evidence type="ECO:0000313" key="2">
    <source>
        <dbReference type="Proteomes" id="UP000002384"/>
    </source>
</evidence>
<reference evidence="2" key="1">
    <citation type="journal article" date="2011" name="MBio">
        <title>Novel metabolic attributes of the genus Cyanothece, comprising a group of unicellular nitrogen-fixing Cyanobacteria.</title>
        <authorList>
            <person name="Bandyopadhyay A."/>
            <person name="Elvitigala T."/>
            <person name="Welsh E."/>
            <person name="Stockel J."/>
            <person name="Liberton M."/>
            <person name="Min H."/>
            <person name="Sherman L.A."/>
            <person name="Pakrasi H.B."/>
        </authorList>
    </citation>
    <scope>NUCLEOTIDE SEQUENCE [LARGE SCALE GENOMIC DNA]</scope>
    <source>
        <strain evidence="2">PCC 7424</strain>
    </source>
</reference>
<dbReference type="AlphaFoldDB" id="B7KHX1"/>
<keyword evidence="2" id="KW-1185">Reference proteome</keyword>
<protein>
    <submittedName>
        <fullName evidence="1">Uncharacterized protein</fullName>
    </submittedName>
</protein>
<organism evidence="1 2">
    <name type="scientific">Gloeothece citriformis (strain PCC 7424)</name>
    <name type="common">Cyanothece sp. (strain PCC 7424)</name>
    <dbReference type="NCBI Taxonomy" id="65393"/>
    <lineage>
        <taxon>Bacteria</taxon>
        <taxon>Bacillati</taxon>
        <taxon>Cyanobacteriota</taxon>
        <taxon>Cyanophyceae</taxon>
        <taxon>Oscillatoriophycideae</taxon>
        <taxon>Chroococcales</taxon>
        <taxon>Aphanothecaceae</taxon>
        <taxon>Gloeothece</taxon>
        <taxon>Gloeothece citriformis</taxon>
    </lineage>
</organism>